<evidence type="ECO:0000256" key="2">
    <source>
        <dbReference type="ARBA" id="ARBA00022829"/>
    </source>
</evidence>
<dbReference type="SMART" id="SM00470">
    <property type="entry name" value="ParB"/>
    <property type="match status" value="1"/>
</dbReference>
<sequence length="289" mass="32115">MAKSKKALGKGLEALIGSSFEDKRAIPSKDRGFLPIDEIKPSSFQPRQSINDEGLTSLAESIKEHGILQPLIVRRAGEGYEVVAGERRWKAAKIAGLKEVPVVIVDLDDAQSLEVALVENLQREDLSPIEVAKSLSEMIKRFEMTHEEVASRLGWSRPLVSNKLRLLDLPAEVQKLLEEGKISEGHARALSGLSSGDDQTLLARKCVVHYWSVRRLENEISRLKASGDARRKKTSTVELPLGKSHGLKVVVKKSQDESRLIIGGLDDKRVERLVKFLEENIDSLFDRGV</sequence>
<dbReference type="InterPro" id="IPR004437">
    <property type="entry name" value="ParB/RepB/Spo0J"/>
</dbReference>
<dbReference type="PANTHER" id="PTHR33375:SF1">
    <property type="entry name" value="CHROMOSOME-PARTITIONING PROTEIN PARB-RELATED"/>
    <property type="match status" value="1"/>
</dbReference>
<dbReference type="FunFam" id="3.90.1530.30:FF:000001">
    <property type="entry name" value="Chromosome partitioning protein ParB"/>
    <property type="match status" value="1"/>
</dbReference>
<feature type="domain" description="ParB-like N-terminal" evidence="4">
    <location>
        <begin position="32"/>
        <end position="121"/>
    </location>
</feature>
<dbReference type="Gene3D" id="1.10.10.2830">
    <property type="match status" value="1"/>
</dbReference>
<dbReference type="Gene3D" id="3.90.1530.30">
    <property type="match status" value="1"/>
</dbReference>
<evidence type="ECO:0000256" key="3">
    <source>
        <dbReference type="ARBA" id="ARBA00023125"/>
    </source>
</evidence>
<dbReference type="STRING" id="592015.HMPREF1705_04548"/>
<dbReference type="InterPro" id="IPR050336">
    <property type="entry name" value="Chromosome_partition/occlusion"/>
</dbReference>
<dbReference type="AlphaFoldDB" id="A0A0T5XBJ9"/>
<accession>A0A0T5XBJ9</accession>
<dbReference type="OrthoDB" id="9802051at2"/>
<dbReference type="EMBL" id="ACJX03000001">
    <property type="protein sequence ID" value="KRT35278.1"/>
    <property type="molecule type" value="Genomic_DNA"/>
</dbReference>
<gene>
    <name evidence="5" type="ORF">HMPREF1705_04548</name>
</gene>
<dbReference type="Pfam" id="PF17762">
    <property type="entry name" value="HTH_ParB"/>
    <property type="match status" value="1"/>
</dbReference>
<keyword evidence="2" id="KW-0159">Chromosome partition</keyword>
<dbReference type="PANTHER" id="PTHR33375">
    <property type="entry name" value="CHROMOSOME-PARTITIONING PROTEIN PARB-RELATED"/>
    <property type="match status" value="1"/>
</dbReference>
<comment type="caution">
    <text evidence="5">The sequence shown here is derived from an EMBL/GenBank/DDBJ whole genome shotgun (WGS) entry which is preliminary data.</text>
</comment>
<dbReference type="InterPro" id="IPR003115">
    <property type="entry name" value="ParB_N"/>
</dbReference>
<reference evidence="6" key="1">
    <citation type="submission" date="2012-09" db="EMBL/GenBank/DDBJ databases">
        <authorList>
            <person name="Weinstock G."/>
            <person name="Sodergren E."/>
            <person name="Clifton S."/>
            <person name="Fulton L."/>
            <person name="Fulton B."/>
            <person name="Courtney L."/>
            <person name="Fronick C."/>
            <person name="Harrison M."/>
            <person name="Strong C."/>
            <person name="Farmer C."/>
            <person name="Delehaunty K."/>
            <person name="Markovic C."/>
            <person name="Hall O."/>
            <person name="Minx P."/>
            <person name="Tomlinson C."/>
            <person name="Mitreva M."/>
            <person name="Nelson J."/>
            <person name="Hou S."/>
            <person name="Wollam A."/>
            <person name="Pepin K.H."/>
            <person name="Johnson M."/>
            <person name="Bhonagiri V."/>
            <person name="Nash W.E."/>
            <person name="Suruliraj S."/>
            <person name="Warren W."/>
            <person name="Chinwalla A."/>
            <person name="Mardis E.R."/>
            <person name="Wilson R.K."/>
        </authorList>
    </citation>
    <scope>NUCLEOTIDE SEQUENCE [LARGE SCALE GENOMIC DNA]</scope>
    <source>
        <strain evidence="6">OS1</strain>
    </source>
</reference>
<dbReference type="GO" id="GO:0007059">
    <property type="term" value="P:chromosome segregation"/>
    <property type="evidence" value="ECO:0007669"/>
    <property type="project" value="UniProtKB-KW"/>
</dbReference>
<dbReference type="NCBIfam" id="TIGR00180">
    <property type="entry name" value="parB_part"/>
    <property type="match status" value="1"/>
</dbReference>
<dbReference type="FunFam" id="1.10.10.2830:FF:000001">
    <property type="entry name" value="Chromosome partitioning protein ParB"/>
    <property type="match status" value="1"/>
</dbReference>
<evidence type="ECO:0000313" key="6">
    <source>
        <dbReference type="Proteomes" id="UP000005273"/>
    </source>
</evidence>
<dbReference type="RefSeq" id="WP_040348761.1">
    <property type="nucleotide sequence ID" value="NZ_ACJX03000001.1"/>
</dbReference>
<keyword evidence="6" id="KW-1185">Reference proteome</keyword>
<proteinExistence type="inferred from homology"/>
<organism evidence="5 6">
    <name type="scientific">Acetomicrobium hydrogeniformans ATCC BAA-1850</name>
    <dbReference type="NCBI Taxonomy" id="592015"/>
    <lineage>
        <taxon>Bacteria</taxon>
        <taxon>Thermotogati</taxon>
        <taxon>Synergistota</taxon>
        <taxon>Synergistia</taxon>
        <taxon>Synergistales</taxon>
        <taxon>Acetomicrobiaceae</taxon>
        <taxon>Acetomicrobium</taxon>
    </lineage>
</organism>
<dbReference type="InterPro" id="IPR036086">
    <property type="entry name" value="ParB/Sulfiredoxin_sf"/>
</dbReference>
<dbReference type="GO" id="GO:0005694">
    <property type="term" value="C:chromosome"/>
    <property type="evidence" value="ECO:0007669"/>
    <property type="project" value="TreeGrafter"/>
</dbReference>
<dbReference type="Pfam" id="PF02195">
    <property type="entry name" value="ParB_N"/>
    <property type="match status" value="1"/>
</dbReference>
<dbReference type="eggNOG" id="COG1475">
    <property type="taxonomic scope" value="Bacteria"/>
</dbReference>
<dbReference type="GO" id="GO:0003677">
    <property type="term" value="F:DNA binding"/>
    <property type="evidence" value="ECO:0007669"/>
    <property type="project" value="UniProtKB-KW"/>
</dbReference>
<dbReference type="SUPFAM" id="SSF110849">
    <property type="entry name" value="ParB/Sulfiredoxin"/>
    <property type="match status" value="1"/>
</dbReference>
<keyword evidence="3" id="KW-0238">DNA-binding</keyword>
<protein>
    <submittedName>
        <fullName evidence="5">Putative stage 0 sporulation protein J</fullName>
    </submittedName>
</protein>
<comment type="similarity">
    <text evidence="1">Belongs to the ParB family.</text>
</comment>
<dbReference type="CDD" id="cd16393">
    <property type="entry name" value="SPO0J_N"/>
    <property type="match status" value="1"/>
</dbReference>
<dbReference type="Proteomes" id="UP000005273">
    <property type="component" value="Unassembled WGS sequence"/>
</dbReference>
<evidence type="ECO:0000313" key="5">
    <source>
        <dbReference type="EMBL" id="KRT35278.1"/>
    </source>
</evidence>
<evidence type="ECO:0000259" key="4">
    <source>
        <dbReference type="SMART" id="SM00470"/>
    </source>
</evidence>
<name>A0A0T5XBJ9_9BACT</name>
<dbReference type="InterPro" id="IPR041468">
    <property type="entry name" value="HTH_ParB/Spo0J"/>
</dbReference>
<evidence type="ECO:0000256" key="1">
    <source>
        <dbReference type="ARBA" id="ARBA00006295"/>
    </source>
</evidence>